<accession>A0A9W4MIF2</accession>
<evidence type="ECO:0000313" key="3">
    <source>
        <dbReference type="EMBL" id="CAG7947875.1"/>
    </source>
</evidence>
<feature type="compositionally biased region" description="Low complexity" evidence="1">
    <location>
        <begin position="246"/>
        <end position="259"/>
    </location>
</feature>
<dbReference type="Proteomes" id="UP001153618">
    <property type="component" value="Unassembled WGS sequence"/>
</dbReference>
<dbReference type="OrthoDB" id="992776at2759"/>
<evidence type="ECO:0000313" key="4">
    <source>
        <dbReference type="Proteomes" id="UP001153618"/>
    </source>
</evidence>
<dbReference type="PRINTS" id="PR01438">
    <property type="entry name" value="UNVRSLSTRESS"/>
</dbReference>
<protein>
    <recommendedName>
        <fullName evidence="2">UspA domain-containing protein</fullName>
    </recommendedName>
</protein>
<feature type="compositionally biased region" description="Basic and acidic residues" evidence="1">
    <location>
        <begin position="384"/>
        <end position="404"/>
    </location>
</feature>
<dbReference type="InterPro" id="IPR014729">
    <property type="entry name" value="Rossmann-like_a/b/a_fold"/>
</dbReference>
<dbReference type="AlphaFoldDB" id="A0A9W4MIF2"/>
<evidence type="ECO:0000256" key="1">
    <source>
        <dbReference type="SAM" id="MobiDB-lite"/>
    </source>
</evidence>
<feature type="region of interest" description="Disordered" evidence="1">
    <location>
        <begin position="565"/>
        <end position="597"/>
    </location>
</feature>
<dbReference type="Gene3D" id="3.40.50.620">
    <property type="entry name" value="HUPs"/>
    <property type="match status" value="1"/>
</dbReference>
<proteinExistence type="predicted"/>
<keyword evidence="4" id="KW-1185">Reference proteome</keyword>
<feature type="region of interest" description="Disordered" evidence="1">
    <location>
        <begin position="83"/>
        <end position="437"/>
    </location>
</feature>
<dbReference type="PANTHER" id="PTHR46100:SF4">
    <property type="entry name" value="USPA DOMAIN-CONTAINING PROTEIN"/>
    <property type="match status" value="1"/>
</dbReference>
<feature type="compositionally biased region" description="Basic and acidic residues" evidence="1">
    <location>
        <begin position="326"/>
        <end position="340"/>
    </location>
</feature>
<feature type="domain" description="UspA" evidence="2">
    <location>
        <begin position="500"/>
        <end position="689"/>
    </location>
</feature>
<dbReference type="InterPro" id="IPR006015">
    <property type="entry name" value="Universal_stress_UspA"/>
</dbReference>
<sequence length="725" mass="78542">MQPRSWLHLPKQELAHYQTPPHGICWTSSSEIPIHTRQHTRHIEVICSTFLSAWRHCWMSGSLCSPHAGGGTAMSCHTGTSPILDTEQLKSPDQATVSTTPILDRPEPNRALQSLLIPPQSKGAGGTTYSPRGGTRSPVEPLVSSPLRISSSAMASAPSSPERQTAEPAFPRRSSDQAVATGRPSTGRLGDDDAQSNVASNFGEHPHTKKRFLQARDRSQGRKGMAAMIPGRLLPRSFSRGRDSSHGSSQRGSSLDSRSPPSPERGRPSSSGGHSSHVEDFKPAPASSDKGKVVNIHDSLNKSEETFARPTGDLPDYVKPTASEEGGERLAKDVFDRDQNMIESSEDEANDTSSDDDSTLDGHRGRGRTQKQKEGGDITSITKSDFEKPTDEKTKQPEEPKAADKANGSQEKKPRKSALKPVVHPQTSFDIPTPRIHSVAGTPYGSEDEAEIGDIHRAQKLSISMSEIDNGVPHRSIRTIVRGNFSSLQDQGDGSRRRRRKYLIATDLSEESVYALEWTIGTVLRDGDTIYAIYVIHEDSTTTSAVQVGEGAKAMKDAKAVVGSQTKEASQSSGSRTILGRLGPGTASKTHSVDSRASSMAEAERVRAVETVSQTCVKLLRKTVLQVRIAVEVIHCKNPKSMITEAIDELEPTLVIVGARGQSALKGVLLGSFSNYLLSNSSVPVMVARRRLKRPTWKDKLKGVANVRLSNNLITPKSLSQAKVD</sequence>
<feature type="compositionally biased region" description="Polar residues" evidence="1">
    <location>
        <begin position="565"/>
        <end position="576"/>
    </location>
</feature>
<dbReference type="Pfam" id="PF00582">
    <property type="entry name" value="Usp"/>
    <property type="match status" value="1"/>
</dbReference>
<dbReference type="InterPro" id="IPR006016">
    <property type="entry name" value="UspA"/>
</dbReference>
<organism evidence="3 4">
    <name type="scientific">Penicillium olsonii</name>
    <dbReference type="NCBI Taxonomy" id="99116"/>
    <lineage>
        <taxon>Eukaryota</taxon>
        <taxon>Fungi</taxon>
        <taxon>Dikarya</taxon>
        <taxon>Ascomycota</taxon>
        <taxon>Pezizomycotina</taxon>
        <taxon>Eurotiomycetes</taxon>
        <taxon>Eurotiomycetidae</taxon>
        <taxon>Eurotiales</taxon>
        <taxon>Aspergillaceae</taxon>
        <taxon>Penicillium</taxon>
    </lineage>
</organism>
<dbReference type="PANTHER" id="PTHR46100">
    <property type="entry name" value="IMP2'P"/>
    <property type="match status" value="1"/>
</dbReference>
<dbReference type="EMBL" id="CAJVOS010000007">
    <property type="protein sequence ID" value="CAG7947875.1"/>
    <property type="molecule type" value="Genomic_DNA"/>
</dbReference>
<dbReference type="CDD" id="cd23659">
    <property type="entry name" value="USP_At3g01520-like"/>
    <property type="match status" value="1"/>
</dbReference>
<name>A0A9W4MIF2_PENOL</name>
<dbReference type="SUPFAM" id="SSF52402">
    <property type="entry name" value="Adenine nucleotide alpha hydrolases-like"/>
    <property type="match status" value="1"/>
</dbReference>
<reference evidence="3" key="1">
    <citation type="submission" date="2021-07" db="EMBL/GenBank/DDBJ databases">
        <authorList>
            <person name="Branca A.L. A."/>
        </authorList>
    </citation>
    <scope>NUCLEOTIDE SEQUENCE</scope>
</reference>
<feature type="compositionally biased region" description="Polar residues" evidence="1">
    <location>
        <begin position="587"/>
        <end position="597"/>
    </location>
</feature>
<feature type="compositionally biased region" description="Acidic residues" evidence="1">
    <location>
        <begin position="344"/>
        <end position="359"/>
    </location>
</feature>
<evidence type="ECO:0000259" key="2">
    <source>
        <dbReference type="Pfam" id="PF00582"/>
    </source>
</evidence>
<feature type="compositionally biased region" description="Low complexity" evidence="1">
    <location>
        <begin position="150"/>
        <end position="161"/>
    </location>
</feature>
<gene>
    <name evidence="3" type="ORF">POLS_LOCUS357</name>
</gene>
<feature type="compositionally biased region" description="Polar residues" evidence="1">
    <location>
        <begin position="83"/>
        <end position="101"/>
    </location>
</feature>
<comment type="caution">
    <text evidence="3">The sequence shown here is derived from an EMBL/GenBank/DDBJ whole genome shotgun (WGS) entry which is preliminary data.</text>
</comment>